<name>A0A133V4G1_9EURY</name>
<protein>
    <submittedName>
        <fullName evidence="2">Uncharacterized protein</fullName>
    </submittedName>
</protein>
<dbReference type="EMBL" id="LHXV01000017">
    <property type="protein sequence ID" value="KXB01307.1"/>
    <property type="molecule type" value="Genomic_DNA"/>
</dbReference>
<feature type="transmembrane region" description="Helical" evidence="1">
    <location>
        <begin position="92"/>
        <end position="110"/>
    </location>
</feature>
<keyword evidence="3" id="KW-1185">Reference proteome</keyword>
<sequence length="111" mass="12852">MALSSWEVNNHHIELEYPTVDPIIENYTLKVNGITKRKTRKIFGHPHFRLDLDGRQVVIKWSGFGLFAEPRCRVDGKLQPPVIEERSTGMRIFFIILVFILVFVAISLIMS</sequence>
<dbReference type="Proteomes" id="UP000070344">
    <property type="component" value="Unassembled WGS sequence"/>
</dbReference>
<evidence type="ECO:0000313" key="2">
    <source>
        <dbReference type="EMBL" id="KXB01307.1"/>
    </source>
</evidence>
<comment type="caution">
    <text evidence="2">The sequence shown here is derived from an EMBL/GenBank/DDBJ whole genome shotgun (WGS) entry which is preliminary data.</text>
</comment>
<reference evidence="2" key="1">
    <citation type="journal article" date="2016" name="Sci. Rep.">
        <title>Metabolic traits of an uncultured archaeal lineage -MSBL1- from brine pools of the Red Sea.</title>
        <authorList>
            <person name="Mwirichia R."/>
            <person name="Alam I."/>
            <person name="Rashid M."/>
            <person name="Vinu M."/>
            <person name="Ba-Alawi W."/>
            <person name="Anthony Kamau A."/>
            <person name="Kamanda Ngugi D."/>
            <person name="Goker M."/>
            <person name="Klenk H.P."/>
            <person name="Bajic V."/>
            <person name="Stingl U."/>
        </authorList>
    </citation>
    <scope>NUCLEOTIDE SEQUENCE [LARGE SCALE GENOMIC DNA]</scope>
    <source>
        <strain evidence="2">SCGC-AAA259O05</strain>
    </source>
</reference>
<keyword evidence="1" id="KW-1133">Transmembrane helix</keyword>
<evidence type="ECO:0000313" key="3">
    <source>
        <dbReference type="Proteomes" id="UP000070344"/>
    </source>
</evidence>
<proteinExistence type="predicted"/>
<gene>
    <name evidence="2" type="ORF">AKJ41_02020</name>
</gene>
<dbReference type="AlphaFoldDB" id="A0A133V4G1"/>
<keyword evidence="1" id="KW-0812">Transmembrane</keyword>
<organism evidence="2 3">
    <name type="scientific">candidate division MSBL1 archaeon SCGC-AAA259O05</name>
    <dbReference type="NCBI Taxonomy" id="1698271"/>
    <lineage>
        <taxon>Archaea</taxon>
        <taxon>Methanobacteriati</taxon>
        <taxon>Methanobacteriota</taxon>
        <taxon>candidate division MSBL1</taxon>
    </lineage>
</organism>
<evidence type="ECO:0000256" key="1">
    <source>
        <dbReference type="SAM" id="Phobius"/>
    </source>
</evidence>
<keyword evidence="1" id="KW-0472">Membrane</keyword>
<accession>A0A133V4G1</accession>